<gene>
    <name evidence="2" type="ORF">Pr1d_17110</name>
</gene>
<proteinExistence type="predicted"/>
<dbReference type="GO" id="GO:0003677">
    <property type="term" value="F:DNA binding"/>
    <property type="evidence" value="ECO:0007669"/>
    <property type="project" value="InterPro"/>
</dbReference>
<feature type="domain" description="HTH luxR-type" evidence="1">
    <location>
        <begin position="18"/>
        <end position="83"/>
    </location>
</feature>
<dbReference type="EMBL" id="CP042913">
    <property type="protein sequence ID" value="QEG34432.1"/>
    <property type="molecule type" value="Genomic_DNA"/>
</dbReference>
<dbReference type="InterPro" id="IPR000792">
    <property type="entry name" value="Tscrpt_reg_LuxR_C"/>
</dbReference>
<dbReference type="KEGG" id="bgok:Pr1d_17110"/>
<dbReference type="Pfam" id="PF00196">
    <property type="entry name" value="GerE"/>
    <property type="match status" value="1"/>
</dbReference>
<dbReference type="AlphaFoldDB" id="A0A5B9QAE6"/>
<dbReference type="SUPFAM" id="SSF46894">
    <property type="entry name" value="C-terminal effector domain of the bipartite response regulators"/>
    <property type="match status" value="1"/>
</dbReference>
<sequence length="107" mass="11764">MNVLLTKGRLVGSVEADRNRMKPHLSPRQAEVVRLRSLGCDVTETAAILGISKHTVLQHRAAAMEAFGTDKAALLTRVAIKHGFTSINDKLTVSEKRKCGRKNDGWN</sequence>
<dbReference type="SMART" id="SM00421">
    <property type="entry name" value="HTH_LUXR"/>
    <property type="match status" value="1"/>
</dbReference>
<reference evidence="2 3" key="1">
    <citation type="submission" date="2019-08" db="EMBL/GenBank/DDBJ databases">
        <title>Deep-cultivation of Planctomycetes and their phenomic and genomic characterization uncovers novel biology.</title>
        <authorList>
            <person name="Wiegand S."/>
            <person name="Jogler M."/>
            <person name="Boedeker C."/>
            <person name="Pinto D."/>
            <person name="Vollmers J."/>
            <person name="Rivas-Marin E."/>
            <person name="Kohn T."/>
            <person name="Peeters S.H."/>
            <person name="Heuer A."/>
            <person name="Rast P."/>
            <person name="Oberbeckmann S."/>
            <person name="Bunk B."/>
            <person name="Jeske O."/>
            <person name="Meyerdierks A."/>
            <person name="Storesund J.E."/>
            <person name="Kallscheuer N."/>
            <person name="Luecker S."/>
            <person name="Lage O.M."/>
            <person name="Pohl T."/>
            <person name="Merkel B.J."/>
            <person name="Hornburger P."/>
            <person name="Mueller R.-W."/>
            <person name="Bruemmer F."/>
            <person name="Labrenz M."/>
            <person name="Spormann A.M."/>
            <person name="Op den Camp H."/>
            <person name="Overmann J."/>
            <person name="Amann R."/>
            <person name="Jetten M.S.M."/>
            <person name="Mascher T."/>
            <person name="Medema M.H."/>
            <person name="Devos D.P."/>
            <person name="Kaster A.-K."/>
            <person name="Ovreas L."/>
            <person name="Rohde M."/>
            <person name="Galperin M.Y."/>
            <person name="Jogler C."/>
        </authorList>
    </citation>
    <scope>NUCLEOTIDE SEQUENCE [LARGE SCALE GENOMIC DNA]</scope>
    <source>
        <strain evidence="2 3">Pr1d</strain>
    </source>
</reference>
<dbReference type="Gene3D" id="1.10.10.10">
    <property type="entry name" value="Winged helix-like DNA-binding domain superfamily/Winged helix DNA-binding domain"/>
    <property type="match status" value="1"/>
</dbReference>
<dbReference type="InterPro" id="IPR036388">
    <property type="entry name" value="WH-like_DNA-bd_sf"/>
</dbReference>
<evidence type="ECO:0000313" key="3">
    <source>
        <dbReference type="Proteomes" id="UP000323917"/>
    </source>
</evidence>
<dbReference type="GO" id="GO:0006355">
    <property type="term" value="P:regulation of DNA-templated transcription"/>
    <property type="evidence" value="ECO:0007669"/>
    <property type="project" value="InterPro"/>
</dbReference>
<accession>A0A5B9QAE6</accession>
<dbReference type="InterPro" id="IPR016032">
    <property type="entry name" value="Sig_transdc_resp-reg_C-effctor"/>
</dbReference>
<evidence type="ECO:0000313" key="2">
    <source>
        <dbReference type="EMBL" id="QEG34432.1"/>
    </source>
</evidence>
<organism evidence="2 3">
    <name type="scientific">Bythopirellula goksoeyrii</name>
    <dbReference type="NCBI Taxonomy" id="1400387"/>
    <lineage>
        <taxon>Bacteria</taxon>
        <taxon>Pseudomonadati</taxon>
        <taxon>Planctomycetota</taxon>
        <taxon>Planctomycetia</taxon>
        <taxon>Pirellulales</taxon>
        <taxon>Lacipirellulaceae</taxon>
        <taxon>Bythopirellula</taxon>
    </lineage>
</organism>
<dbReference type="PROSITE" id="PS50043">
    <property type="entry name" value="HTH_LUXR_2"/>
    <property type="match status" value="1"/>
</dbReference>
<name>A0A5B9QAE6_9BACT</name>
<keyword evidence="3" id="KW-1185">Reference proteome</keyword>
<evidence type="ECO:0000259" key="1">
    <source>
        <dbReference type="PROSITE" id="PS50043"/>
    </source>
</evidence>
<protein>
    <submittedName>
        <fullName evidence="2">Bacterial regulatory protein, luxR family</fullName>
    </submittedName>
</protein>
<dbReference type="Proteomes" id="UP000323917">
    <property type="component" value="Chromosome"/>
</dbReference>